<dbReference type="PROSITE" id="PS50826">
    <property type="entry name" value="RUN"/>
    <property type="match status" value="1"/>
</dbReference>
<dbReference type="SMART" id="SM00593">
    <property type="entry name" value="RUN"/>
    <property type="match status" value="1"/>
</dbReference>
<sequence>MDSFSFIPQLVTSAFEDGQSKKLERIHRDNERNNILSITRLVLNTFIDQAICGSRMFESDTQELADLLLMLEKVLWHGFKALGAKAVFSLRSPEATLWLMLGSISKSYSTMIDDYKCIDDLSSLSHPLSKVRALLRVGLMHKKLAEYFQTIVTSPFLANYYEPWALLRHEKCISLCGSLLALKVFDCNLLLDNDILQEQCISLDITPYLKMPSIPNGSHFSPDETKDEHEREMKVILDQNNYLEERNRLLSENVEKLKKKFENDSSSASAHSNNTNTESEDKSIIFTERLGDLEREREILQARLAEKEDTVRLLQEQLIDTKKLSTDLYEKLRCAEDKIRKLEKDIQHLKEYHSKEVDELNRLMKSLNTQVDIEKKNEITTLLRAELTNKTEQYSETLAALNAKQQELSSAQELVAKVERKCAELEGKANRAGELEKDLIDLKLHYQEKCSKIADCERALEELGGHLSE</sequence>
<dbReference type="AlphaFoldDB" id="A0A914DS08"/>
<dbReference type="SUPFAM" id="SSF140741">
    <property type="entry name" value="RUN domain-like"/>
    <property type="match status" value="1"/>
</dbReference>
<dbReference type="InterPro" id="IPR047335">
    <property type="entry name" value="RUFY1-3"/>
</dbReference>
<dbReference type="InterPro" id="IPR037213">
    <property type="entry name" value="Run_dom_sf"/>
</dbReference>
<proteinExistence type="predicted"/>
<name>A0A914DS08_9BILA</name>
<keyword evidence="5" id="KW-1185">Reference proteome</keyword>
<reference evidence="6" key="1">
    <citation type="submission" date="2022-11" db="UniProtKB">
        <authorList>
            <consortium name="WormBaseParasite"/>
        </authorList>
    </citation>
    <scope>IDENTIFICATION</scope>
</reference>
<evidence type="ECO:0000313" key="6">
    <source>
        <dbReference type="WBParaSite" id="ACRNAN_scaffold3623.g19101.t1"/>
    </source>
</evidence>
<dbReference type="Proteomes" id="UP000887540">
    <property type="component" value="Unplaced"/>
</dbReference>
<feature type="coiled-coil region" evidence="2">
    <location>
        <begin position="290"/>
        <end position="435"/>
    </location>
</feature>
<accession>A0A914DS08</accession>
<feature type="domain" description="RUN" evidence="4">
    <location>
        <begin position="58"/>
        <end position="194"/>
    </location>
</feature>
<dbReference type="PANTHER" id="PTHR45956:SF6">
    <property type="entry name" value="RUN DOMAIN-CONTAINING PROTEIN"/>
    <property type="match status" value="1"/>
</dbReference>
<organism evidence="5 6">
    <name type="scientific">Acrobeloides nanus</name>
    <dbReference type="NCBI Taxonomy" id="290746"/>
    <lineage>
        <taxon>Eukaryota</taxon>
        <taxon>Metazoa</taxon>
        <taxon>Ecdysozoa</taxon>
        <taxon>Nematoda</taxon>
        <taxon>Chromadorea</taxon>
        <taxon>Rhabditida</taxon>
        <taxon>Tylenchina</taxon>
        <taxon>Cephalobomorpha</taxon>
        <taxon>Cephaloboidea</taxon>
        <taxon>Cephalobidae</taxon>
        <taxon>Acrobeloides</taxon>
    </lineage>
</organism>
<evidence type="ECO:0000256" key="2">
    <source>
        <dbReference type="SAM" id="Coils"/>
    </source>
</evidence>
<dbReference type="PANTHER" id="PTHR45956">
    <property type="entry name" value="RUN AND FYVE DOMAIN-CONTAINING PROTEIN 2-LIKE PROTEIN"/>
    <property type="match status" value="1"/>
</dbReference>
<feature type="compositionally biased region" description="Low complexity" evidence="3">
    <location>
        <begin position="265"/>
        <end position="277"/>
    </location>
</feature>
<evidence type="ECO:0000256" key="3">
    <source>
        <dbReference type="SAM" id="MobiDB-lite"/>
    </source>
</evidence>
<dbReference type="Gene3D" id="1.20.58.900">
    <property type="match status" value="1"/>
</dbReference>
<evidence type="ECO:0000313" key="5">
    <source>
        <dbReference type="Proteomes" id="UP000887540"/>
    </source>
</evidence>
<evidence type="ECO:0000256" key="1">
    <source>
        <dbReference type="ARBA" id="ARBA00023054"/>
    </source>
</evidence>
<dbReference type="WBParaSite" id="ACRNAN_scaffold3623.g19101.t1">
    <property type="protein sequence ID" value="ACRNAN_scaffold3623.g19101.t1"/>
    <property type="gene ID" value="ACRNAN_scaffold3623.g19101"/>
</dbReference>
<evidence type="ECO:0000259" key="4">
    <source>
        <dbReference type="PROSITE" id="PS50826"/>
    </source>
</evidence>
<dbReference type="GO" id="GO:0005737">
    <property type="term" value="C:cytoplasm"/>
    <property type="evidence" value="ECO:0007669"/>
    <property type="project" value="TreeGrafter"/>
</dbReference>
<keyword evidence="1 2" id="KW-0175">Coiled coil</keyword>
<feature type="coiled-coil region" evidence="2">
    <location>
        <begin position="226"/>
        <end position="260"/>
    </location>
</feature>
<dbReference type="InterPro" id="IPR004012">
    <property type="entry name" value="Run_dom"/>
</dbReference>
<protein>
    <submittedName>
        <fullName evidence="6">RUN domain-containing protein</fullName>
    </submittedName>
</protein>
<feature type="region of interest" description="Disordered" evidence="3">
    <location>
        <begin position="261"/>
        <end position="281"/>
    </location>
</feature>
<dbReference type="Pfam" id="PF02759">
    <property type="entry name" value="RUN"/>
    <property type="match status" value="1"/>
</dbReference>